<dbReference type="GO" id="GO:0046872">
    <property type="term" value="F:metal ion binding"/>
    <property type="evidence" value="ECO:0007669"/>
    <property type="project" value="InterPro"/>
</dbReference>
<dbReference type="InterPro" id="IPR011249">
    <property type="entry name" value="Metalloenz_LuxS/M16"/>
</dbReference>
<organism evidence="4 5">
    <name type="scientific">Marinithermus hydrothermalis (strain DSM 14884 / JCM 11576 / T1)</name>
    <dbReference type="NCBI Taxonomy" id="869210"/>
    <lineage>
        <taxon>Bacteria</taxon>
        <taxon>Thermotogati</taxon>
        <taxon>Deinococcota</taxon>
        <taxon>Deinococci</taxon>
        <taxon>Thermales</taxon>
        <taxon>Thermaceae</taxon>
        <taxon>Marinithermus</taxon>
    </lineage>
</organism>
<dbReference type="PANTHER" id="PTHR11851:SF225">
    <property type="entry name" value="NON-PEPTIDASE HOMOLOG YMXG"/>
    <property type="match status" value="1"/>
</dbReference>
<feature type="domain" description="Peptidase M16 N-terminal" evidence="2">
    <location>
        <begin position="75"/>
        <end position="189"/>
    </location>
</feature>
<dbReference type="AlphaFoldDB" id="F2NKJ6"/>
<dbReference type="eggNOG" id="COG0612">
    <property type="taxonomic scope" value="Bacteria"/>
</dbReference>
<dbReference type="Proteomes" id="UP000007030">
    <property type="component" value="Chromosome"/>
</dbReference>
<dbReference type="EMBL" id="CP002630">
    <property type="protein sequence ID" value="AEB12656.1"/>
    <property type="molecule type" value="Genomic_DNA"/>
</dbReference>
<dbReference type="InterPro" id="IPR007863">
    <property type="entry name" value="Peptidase_M16_C"/>
</dbReference>
<dbReference type="HOGENOM" id="CLU_009902_6_1_0"/>
<name>F2NKJ6_MARHT</name>
<evidence type="ECO:0000256" key="1">
    <source>
        <dbReference type="SAM" id="SignalP"/>
    </source>
</evidence>
<dbReference type="Pfam" id="PF00675">
    <property type="entry name" value="Peptidase_M16"/>
    <property type="match status" value="1"/>
</dbReference>
<evidence type="ECO:0000313" key="4">
    <source>
        <dbReference type="EMBL" id="AEB12656.1"/>
    </source>
</evidence>
<dbReference type="Gene3D" id="3.30.830.10">
    <property type="entry name" value="Metalloenzyme, LuxS/M16 peptidase-like"/>
    <property type="match status" value="2"/>
</dbReference>
<feature type="chain" id="PRO_5003282695" evidence="1">
    <location>
        <begin position="22"/>
        <end position="476"/>
    </location>
</feature>
<feature type="domain" description="Peptidase M16 C-terminal" evidence="3">
    <location>
        <begin position="211"/>
        <end position="387"/>
    </location>
</feature>
<gene>
    <name evidence="4" type="ordered locus">Marky_1926</name>
</gene>
<evidence type="ECO:0000259" key="2">
    <source>
        <dbReference type="Pfam" id="PF00675"/>
    </source>
</evidence>
<accession>F2NKJ6</accession>
<reference evidence="4 5" key="1">
    <citation type="journal article" date="2012" name="Stand. Genomic Sci.">
        <title>Complete genome sequence of the aerobic, heterotroph Marinithermus hydrothermalis type strain (T1(T)) from a deep-sea hydrothermal vent chimney.</title>
        <authorList>
            <person name="Copeland A."/>
            <person name="Gu W."/>
            <person name="Yasawong M."/>
            <person name="Lapidus A."/>
            <person name="Lucas S."/>
            <person name="Deshpande S."/>
            <person name="Pagani I."/>
            <person name="Tapia R."/>
            <person name="Cheng J.F."/>
            <person name="Goodwin L.A."/>
            <person name="Pitluck S."/>
            <person name="Liolios K."/>
            <person name="Ivanova N."/>
            <person name="Mavromatis K."/>
            <person name="Mikhailova N."/>
            <person name="Pati A."/>
            <person name="Chen A."/>
            <person name="Palaniappan K."/>
            <person name="Land M."/>
            <person name="Pan C."/>
            <person name="Brambilla E.M."/>
            <person name="Rohde M."/>
            <person name="Tindall B.J."/>
            <person name="Sikorski J."/>
            <person name="Goker M."/>
            <person name="Detter J.C."/>
            <person name="Bristow J."/>
            <person name="Eisen J.A."/>
            <person name="Markowitz V."/>
            <person name="Hugenholtz P."/>
            <person name="Kyrpides N.C."/>
            <person name="Klenk H.P."/>
            <person name="Woyke T."/>
        </authorList>
    </citation>
    <scope>NUCLEOTIDE SEQUENCE [LARGE SCALE GENOMIC DNA]</scope>
    <source>
        <strain evidence="5">DSM 14884 / JCM 11576 / T1</strain>
    </source>
</reference>
<dbReference type="Pfam" id="PF05193">
    <property type="entry name" value="Peptidase_M16_C"/>
    <property type="match status" value="1"/>
</dbReference>
<dbReference type="STRING" id="869210.Marky_1926"/>
<evidence type="ECO:0000313" key="5">
    <source>
        <dbReference type="Proteomes" id="UP000007030"/>
    </source>
</evidence>
<dbReference type="InterPro" id="IPR011765">
    <property type="entry name" value="Pept_M16_N"/>
</dbReference>
<evidence type="ECO:0000259" key="3">
    <source>
        <dbReference type="Pfam" id="PF05193"/>
    </source>
</evidence>
<sequence>MTARTLKAAALAVALAVPALAAPPGVPPDWPDPFAMRFDPIAFTPPEPQRFELPNGIVVYLLEDHTLPLVEGVAYVRASSLLDPPDKVGLAALTADQMRAGGAGDRAPAALDEALEFLAATVEASANPFFAEVRFNTLSDQLPEVLEIFADVLMRPRFDPERLEVARGRMLEAIRRQNDDPVQLAVREFFKRLASGHPAGNTPTEATVQAITRADLVAFHERFYKPNATILALSGDFDSEAVLDALEATFADWKPAAIEYPEIPPFNPRPQPKVYHVPKQLAQSVILIGHPSVYAYTPAYNVLDVANGILGGSGFSSRIVTEIRTKRGLAYATGSSLTQGFTFPGFFFAFSISRADRTGEVIELMLQEIRRIREEGVSAEELERQRSIILNRAVFRFTSPHAVAQRTARAELLGLEPGYYERYLERVQTVTPEEVQAVAQAELRPEEVIILVVGDAALFDRPLEAFGEVEVIQPDE</sequence>
<dbReference type="InterPro" id="IPR050361">
    <property type="entry name" value="MPP/UQCRC_Complex"/>
</dbReference>
<protein>
    <submittedName>
        <fullName evidence="4">Peptidase M16 domain protein</fullName>
    </submittedName>
</protein>
<feature type="signal peptide" evidence="1">
    <location>
        <begin position="1"/>
        <end position="21"/>
    </location>
</feature>
<dbReference type="SUPFAM" id="SSF63411">
    <property type="entry name" value="LuxS/MPP-like metallohydrolase"/>
    <property type="match status" value="2"/>
</dbReference>
<dbReference type="RefSeq" id="WP_013704702.1">
    <property type="nucleotide sequence ID" value="NC_015387.1"/>
</dbReference>
<dbReference type="KEGG" id="mhd:Marky_1926"/>
<dbReference type="PANTHER" id="PTHR11851">
    <property type="entry name" value="METALLOPROTEASE"/>
    <property type="match status" value="1"/>
</dbReference>
<keyword evidence="5" id="KW-1185">Reference proteome</keyword>
<keyword evidence="1" id="KW-0732">Signal</keyword>
<proteinExistence type="predicted"/>